<accession>A0ABY7K415</accession>
<gene>
    <name evidence="1" type="ORF">M6B22_03545</name>
</gene>
<dbReference type="EMBL" id="CP097463">
    <property type="protein sequence ID" value="WAX57846.1"/>
    <property type="molecule type" value="Genomic_DNA"/>
</dbReference>
<evidence type="ECO:0000313" key="2">
    <source>
        <dbReference type="Proteomes" id="UP001164693"/>
    </source>
</evidence>
<name>A0ABY7K415_9ACTN</name>
<evidence type="ECO:0000313" key="1">
    <source>
        <dbReference type="EMBL" id="WAX57846.1"/>
    </source>
</evidence>
<sequence>MSKQSRAAVLEAVRRRLEQEPDLVLPALRLIADPDALADPLDDTTVTLAKTLNAYREATMLRELRARSYTTADVAELLGGISRQAVSARVAKGRLMSIEISGRSYFPSWQFVNGRPAPGLPQLIAALTEDDGDVLVADAIMRQSLPEEGGRSPADLLAAGEPDRAVHYVRVAGGG</sequence>
<organism evidence="1 2">
    <name type="scientific">Jatrophihabitans cynanchi</name>
    <dbReference type="NCBI Taxonomy" id="2944128"/>
    <lineage>
        <taxon>Bacteria</taxon>
        <taxon>Bacillati</taxon>
        <taxon>Actinomycetota</taxon>
        <taxon>Actinomycetes</taxon>
        <taxon>Jatrophihabitantales</taxon>
        <taxon>Jatrophihabitantaceae</taxon>
        <taxon>Jatrophihabitans</taxon>
    </lineage>
</organism>
<dbReference type="RefSeq" id="WP_269444395.1">
    <property type="nucleotide sequence ID" value="NZ_CP097463.1"/>
</dbReference>
<reference evidence="1" key="1">
    <citation type="submission" date="2022-05" db="EMBL/GenBank/DDBJ databases">
        <title>Jatrophihabitans sp. SB3-54 whole genome sequence.</title>
        <authorList>
            <person name="Suh M.K."/>
            <person name="Eom M.K."/>
            <person name="Kim J.S."/>
            <person name="Kim H.S."/>
            <person name="Do H.E."/>
            <person name="Shin Y.K."/>
            <person name="Lee J.-S."/>
        </authorList>
    </citation>
    <scope>NUCLEOTIDE SEQUENCE</scope>
    <source>
        <strain evidence="1">SB3-54</strain>
    </source>
</reference>
<dbReference type="Proteomes" id="UP001164693">
    <property type="component" value="Chromosome"/>
</dbReference>
<protein>
    <recommendedName>
        <fullName evidence="3">DNA-binding protein</fullName>
    </recommendedName>
</protein>
<evidence type="ECO:0008006" key="3">
    <source>
        <dbReference type="Google" id="ProtNLM"/>
    </source>
</evidence>
<keyword evidence="2" id="KW-1185">Reference proteome</keyword>
<proteinExistence type="predicted"/>